<dbReference type="CDD" id="cd22307">
    <property type="entry name" value="Adgb_C_mid-like"/>
    <property type="match status" value="1"/>
</dbReference>
<accession>A0A0L7LVZ9</accession>
<reference evidence="4 5" key="1">
    <citation type="journal article" date="2015" name="Genome Biol. Evol.">
        <title>The genome of winter moth (Operophtera brumata) provides a genomic perspective on sexual dimorphism and phenology.</title>
        <authorList>
            <person name="Derks M.F."/>
            <person name="Smit S."/>
            <person name="Salis L."/>
            <person name="Schijlen E."/>
            <person name="Bossers A."/>
            <person name="Mateman C."/>
            <person name="Pijl A.S."/>
            <person name="de Ridder D."/>
            <person name="Groenen M.A."/>
            <person name="Visser M.E."/>
            <person name="Megens H.J."/>
        </authorList>
    </citation>
    <scope>NUCLEOTIDE SEQUENCE [LARGE SCALE GENOMIC DNA]</scope>
    <source>
        <strain evidence="4">WM2013NL</strain>
        <tissue evidence="4">Head and thorax</tissue>
    </source>
</reference>
<evidence type="ECO:0000256" key="1">
    <source>
        <dbReference type="SAM" id="Coils"/>
    </source>
</evidence>
<evidence type="ECO:0000313" key="5">
    <source>
        <dbReference type="Proteomes" id="UP000037510"/>
    </source>
</evidence>
<gene>
    <name evidence="4" type="ORF">OBRU01_00505</name>
</gene>
<dbReference type="SMART" id="SM00015">
    <property type="entry name" value="IQ"/>
    <property type="match status" value="1"/>
</dbReference>
<name>A0A0L7LVZ9_OPEBR</name>
<evidence type="ECO:0000313" key="4">
    <source>
        <dbReference type="EMBL" id="KOB79346.1"/>
    </source>
</evidence>
<proteinExistence type="predicted"/>
<sequence>MMPEGWRGRFHIYSPGMKSGGCYLVRLFYLGAWRCVWVSDLVPVDATDSPLLPFSPLLSNAPTKPGSKHPPGMALLKLAAPDMNSDEETDSVEDELMPELDIMHALTGYPEDFWRLLSAELPCFSWDDDEDTMVSTIKSKGAKKPAAKEVAVAIKVTAMKSGKDNKLATTGSTTGQQNKEELKEWIPYIELQELIKELNILFFPSMYEFTSAASCPSVRITKSLPNRAIDMVAPKTGPLYLQIDSPEENCLRMSLAILHPRVLMNSGIPITDESEPAYLLLERFDWFGDCDEVPVPKAFVQTQGYDTIETMDSLSNELARYANKSYQPDLHWDPEVVGYNQALLHWMFRQALQSLLSKRLHILELRCVCTVLRHYFCDPDFGHPPKPAPPKSLRDIDIVDDKPLVDPLIMSQLLTPPVDPITSQVCELQTEELPCGVLKEEREKVIRQHEAATKIQACWRGYWARMCLNGDITVVGNLETLSALMNEFFGIYPGAKQAYSLASALGGVYGIAQHQGTSSVTPKCKWIPFFQVVFYCHGPVKVHFDIHSNIQHTTVAVYNNDTKEQLTVLSSINGLFHVCDNNESCKEQPIQPATKLHIDEIFLPNRRNILGGILVAVTRHESISFRAAASSPDVQDLAQCTGKGEIYWPYIRLEPNPPPEVMVSNRNAISQTDMPAAKHAAAQPSDYEPQPDDAYAELECSYAATGSGAVRRDDHRDLEFIAERLAWEYLEVVTPLPESIFNSEKEFGEELLMEGEEELEAELEEEETKYLTKPEQLKDKFIPLYFLPLCMKEKYDEERVVVTLEMAEAAIEARRVRIEAATERMRELQQHDEISVQGRQKNRCQLLEKLFIGKILK</sequence>
<dbReference type="Proteomes" id="UP000037510">
    <property type="component" value="Unassembled WGS sequence"/>
</dbReference>
<feature type="coiled-coil region" evidence="1">
    <location>
        <begin position="804"/>
        <end position="831"/>
    </location>
</feature>
<dbReference type="PANTHER" id="PTHR46298">
    <property type="entry name" value="ANDROGLOBIN"/>
    <property type="match status" value="1"/>
</dbReference>
<dbReference type="InterPro" id="IPR053033">
    <property type="entry name" value="Androglobin-like"/>
</dbReference>
<dbReference type="InterPro" id="IPR054094">
    <property type="entry name" value="Androglobin_IV"/>
</dbReference>
<organism evidence="4 5">
    <name type="scientific">Operophtera brumata</name>
    <name type="common">Winter moth</name>
    <name type="synonym">Phalaena brumata</name>
    <dbReference type="NCBI Taxonomy" id="104452"/>
    <lineage>
        <taxon>Eukaryota</taxon>
        <taxon>Metazoa</taxon>
        <taxon>Ecdysozoa</taxon>
        <taxon>Arthropoda</taxon>
        <taxon>Hexapoda</taxon>
        <taxon>Insecta</taxon>
        <taxon>Pterygota</taxon>
        <taxon>Neoptera</taxon>
        <taxon>Endopterygota</taxon>
        <taxon>Lepidoptera</taxon>
        <taxon>Glossata</taxon>
        <taxon>Ditrysia</taxon>
        <taxon>Geometroidea</taxon>
        <taxon>Geometridae</taxon>
        <taxon>Larentiinae</taxon>
        <taxon>Operophtera</taxon>
    </lineage>
</organism>
<dbReference type="PROSITE" id="PS50096">
    <property type="entry name" value="IQ"/>
    <property type="match status" value="1"/>
</dbReference>
<keyword evidence="1" id="KW-0175">Coiled coil</keyword>
<dbReference type="EMBL" id="JTDY01000026">
    <property type="protein sequence ID" value="KOB79346.1"/>
    <property type="molecule type" value="Genomic_DNA"/>
</dbReference>
<protein>
    <recommendedName>
        <fullName evidence="3">Androglobin domain-containing protein</fullName>
    </recommendedName>
</protein>
<dbReference type="PANTHER" id="PTHR46298:SF1">
    <property type="entry name" value="ANDROGLOBIN"/>
    <property type="match status" value="1"/>
</dbReference>
<evidence type="ECO:0000259" key="3">
    <source>
        <dbReference type="Pfam" id="PF22069"/>
    </source>
</evidence>
<feature type="domain" description="Androglobin" evidence="3">
    <location>
        <begin position="511"/>
        <end position="568"/>
    </location>
</feature>
<dbReference type="InterPro" id="IPR000048">
    <property type="entry name" value="IQ_motif_EF-hand-BS"/>
</dbReference>
<evidence type="ECO:0000256" key="2">
    <source>
        <dbReference type="SAM" id="MobiDB-lite"/>
    </source>
</evidence>
<dbReference type="Pfam" id="PF00612">
    <property type="entry name" value="IQ"/>
    <property type="match status" value="1"/>
</dbReference>
<comment type="caution">
    <text evidence="4">The sequence shown here is derived from an EMBL/GenBank/DDBJ whole genome shotgun (WGS) entry which is preliminary data.</text>
</comment>
<dbReference type="AlphaFoldDB" id="A0A0L7LVZ9"/>
<dbReference type="Pfam" id="PF22069">
    <property type="entry name" value="Androglobin_IV"/>
    <property type="match status" value="1"/>
</dbReference>
<feature type="region of interest" description="Disordered" evidence="2">
    <location>
        <begin position="673"/>
        <end position="692"/>
    </location>
</feature>
<keyword evidence="5" id="KW-1185">Reference proteome</keyword>
<dbReference type="Gene3D" id="1.20.5.190">
    <property type="match status" value="1"/>
</dbReference>